<evidence type="ECO:0000313" key="12">
    <source>
        <dbReference type="Proteomes" id="UP000091820"/>
    </source>
</evidence>
<dbReference type="GO" id="GO:0160198">
    <property type="term" value="F:polyprenal reductase activity"/>
    <property type="evidence" value="ECO:0007669"/>
    <property type="project" value="UniProtKB-EC"/>
</dbReference>
<dbReference type="EnsemblMetazoa" id="GBRI024584-RA">
    <property type="protein sequence ID" value="GBRI024584-PA"/>
    <property type="gene ID" value="GBRI024584"/>
</dbReference>
<dbReference type="Proteomes" id="UP000091820">
    <property type="component" value="Unassembled WGS sequence"/>
</dbReference>
<feature type="transmembrane region" description="Helical" evidence="9">
    <location>
        <begin position="197"/>
        <end position="217"/>
    </location>
</feature>
<dbReference type="Pfam" id="PF02544">
    <property type="entry name" value="Steroid_dh"/>
    <property type="match status" value="1"/>
</dbReference>
<keyword evidence="5 9" id="KW-0472">Membrane</keyword>
<organism evidence="11 12">
    <name type="scientific">Glossina brevipalpis</name>
    <dbReference type="NCBI Taxonomy" id="37001"/>
    <lineage>
        <taxon>Eukaryota</taxon>
        <taxon>Metazoa</taxon>
        <taxon>Ecdysozoa</taxon>
        <taxon>Arthropoda</taxon>
        <taxon>Hexapoda</taxon>
        <taxon>Insecta</taxon>
        <taxon>Pterygota</taxon>
        <taxon>Neoptera</taxon>
        <taxon>Endopterygota</taxon>
        <taxon>Diptera</taxon>
        <taxon>Brachycera</taxon>
        <taxon>Muscomorpha</taxon>
        <taxon>Hippoboscoidea</taxon>
        <taxon>Glossinidae</taxon>
        <taxon>Glossina</taxon>
    </lineage>
</organism>
<evidence type="ECO:0000259" key="10">
    <source>
        <dbReference type="Pfam" id="PF02544"/>
    </source>
</evidence>
<comment type="pathway">
    <text evidence="9">Protein modification; protein glycosylation.</text>
</comment>
<dbReference type="PANTHER" id="PTHR14624:SF0">
    <property type="entry name" value="POLYPRENOL REDUCTASE"/>
    <property type="match status" value="1"/>
</dbReference>
<evidence type="ECO:0000256" key="6">
    <source>
        <dbReference type="ARBA" id="ARBA00046320"/>
    </source>
</evidence>
<keyword evidence="9" id="KW-0256">Endoplasmic reticulum</keyword>
<feature type="transmembrane region" description="Helical" evidence="9">
    <location>
        <begin position="166"/>
        <end position="185"/>
    </location>
</feature>
<dbReference type="EC" id="1.3.1.94" evidence="2 9"/>
<dbReference type="GO" id="GO:0102389">
    <property type="term" value="F:polyprenol reductase activity"/>
    <property type="evidence" value="ECO:0007669"/>
    <property type="project" value="UniProtKB-UniRule"/>
</dbReference>
<evidence type="ECO:0000256" key="3">
    <source>
        <dbReference type="ARBA" id="ARBA00022692"/>
    </source>
</evidence>
<reference evidence="12" key="1">
    <citation type="submission" date="2014-03" db="EMBL/GenBank/DDBJ databases">
        <authorList>
            <person name="Aksoy S."/>
            <person name="Warren W."/>
            <person name="Wilson R.K."/>
        </authorList>
    </citation>
    <scope>NUCLEOTIDE SEQUENCE [LARGE SCALE GENOMIC DNA]</scope>
    <source>
        <strain evidence="12">IAEA</strain>
    </source>
</reference>
<dbReference type="GO" id="GO:0016095">
    <property type="term" value="P:polyprenol catabolic process"/>
    <property type="evidence" value="ECO:0007669"/>
    <property type="project" value="UniProtKB-UniRule"/>
</dbReference>
<dbReference type="GO" id="GO:0005789">
    <property type="term" value="C:endoplasmic reticulum membrane"/>
    <property type="evidence" value="ECO:0007669"/>
    <property type="project" value="UniProtKB-SubCell"/>
</dbReference>
<dbReference type="PROSITE" id="PS50244">
    <property type="entry name" value="S5A_REDUCTASE"/>
    <property type="match status" value="1"/>
</dbReference>
<protein>
    <recommendedName>
        <fullName evidence="7 9">Polyprenal reductase</fullName>
        <ecNumber evidence="2 9">1.3.1.94</ecNumber>
    </recommendedName>
</protein>
<dbReference type="UniPathway" id="UPA00378"/>
<keyword evidence="9" id="KW-0560">Oxidoreductase</keyword>
<reference evidence="11" key="2">
    <citation type="submission" date="2020-05" db="UniProtKB">
        <authorList>
            <consortium name="EnsemblMetazoa"/>
        </authorList>
    </citation>
    <scope>IDENTIFICATION</scope>
    <source>
        <strain evidence="11">IAEA</strain>
    </source>
</reference>
<evidence type="ECO:0000256" key="7">
    <source>
        <dbReference type="ARBA" id="ARBA00047186"/>
    </source>
</evidence>
<feature type="domain" description="3-oxo-5-alpha-steroid 4-dehydrogenase C-terminal" evidence="10">
    <location>
        <begin position="209"/>
        <end position="323"/>
    </location>
</feature>
<name>A0A1A9WM31_9MUSC</name>
<evidence type="ECO:0000256" key="5">
    <source>
        <dbReference type="ARBA" id="ARBA00023136"/>
    </source>
</evidence>
<feature type="transmembrane region" description="Helical" evidence="9">
    <location>
        <begin position="78"/>
        <end position="98"/>
    </location>
</feature>
<keyword evidence="12" id="KW-1185">Reference proteome</keyword>
<keyword evidence="9" id="KW-0521">NADP</keyword>
<comment type="catalytic activity">
    <reaction evidence="8 9">
        <text>a di-trans,poly-cis-dolichal + NADP(+) = a di-trans,poly-cis-polyprenal + NADPH + H(+)</text>
        <dbReference type="Rhea" id="RHEA:80727"/>
        <dbReference type="Rhea" id="RHEA-COMP:19536"/>
        <dbReference type="Rhea" id="RHEA-COMP:19537"/>
        <dbReference type="ChEBI" id="CHEBI:15378"/>
        <dbReference type="ChEBI" id="CHEBI:57783"/>
        <dbReference type="ChEBI" id="CHEBI:58349"/>
        <dbReference type="ChEBI" id="CHEBI:231623"/>
        <dbReference type="ChEBI" id="CHEBI:231637"/>
        <dbReference type="EC" id="1.3.1.94"/>
    </reaction>
    <physiologicalReaction direction="right-to-left" evidence="8 9">
        <dbReference type="Rhea" id="RHEA:80729"/>
    </physiologicalReaction>
</comment>
<comment type="function">
    <text evidence="9">Plays a key role in early steps of protein N-linked glycosylation by being involved in the conversion of polyprenol into dolichol. Acts as a polyprenal reductase that mediates the reduction of polyprenal into dolichal in a NADP-dependent mechanism. Dolichols are required for the synthesis of dolichol-linked monosaccharides and the oligosaccharide precursor used for N-glycosylation.</text>
</comment>
<proteinExistence type="inferred from homology"/>
<dbReference type="AlphaFoldDB" id="A0A1A9WM31"/>
<comment type="similarity">
    <text evidence="6 9">Belongs to the steroid 5-alpha reductase family. Polyprenal reductase subfamily.</text>
</comment>
<dbReference type="VEuPathDB" id="VectorBase:GBRI024584"/>
<sequence length="323" mass="37661">MFRKFLINCQDYIDNYSVHLINTLFLSFSVIIITFGSLIIAVESFLPTFIKKTIRYGKHKCKDDQNSLLNRLEVPKSWFAHFYIFAFGWSICAFYLVLKGIIMHNAAPDAVIAFLDLFGGGRNQRKVLIKSNEALITTLLMTLQCIRRFYETNFVQIFSSKQKIHLSHYIVGYLHYFGAILALLINTEGFVKDSLPSTFSFTKITLIQYMCLALFHFSWSQQWKTNMILVNLRKDSKTGKINSEHHLMPRGGLFEMVSSPHMFFEIQIYVAVMGILYQSLTWKLIVIWVTGNQIVNALLTHKWYKENFKNYPKNRKAIIPFLL</sequence>
<dbReference type="GO" id="GO:0003865">
    <property type="term" value="F:3-oxo-5-alpha-steroid 4-dehydrogenase activity"/>
    <property type="evidence" value="ECO:0007669"/>
    <property type="project" value="TreeGrafter"/>
</dbReference>
<evidence type="ECO:0000313" key="11">
    <source>
        <dbReference type="EnsemblMetazoa" id="GBRI024584-PA"/>
    </source>
</evidence>
<dbReference type="InterPro" id="IPR039698">
    <property type="entry name" value="Dfg10/SRD5A3"/>
</dbReference>
<comment type="subcellular location">
    <subcellularLocation>
        <location evidence="1">Endomembrane system</location>
        <topology evidence="1">Multi-pass membrane protein</topology>
    </subcellularLocation>
    <subcellularLocation>
        <location evidence="9">Endoplasmic reticulum membrane</location>
    </subcellularLocation>
</comment>
<dbReference type="InterPro" id="IPR001104">
    <property type="entry name" value="3-oxo-5_a-steroid_4-DH_C"/>
</dbReference>
<dbReference type="GO" id="GO:0006488">
    <property type="term" value="P:dolichol-linked oligosaccharide biosynthetic process"/>
    <property type="evidence" value="ECO:0007669"/>
    <property type="project" value="UniProtKB-UniRule"/>
</dbReference>
<evidence type="ECO:0000256" key="4">
    <source>
        <dbReference type="ARBA" id="ARBA00022989"/>
    </source>
</evidence>
<dbReference type="PANTHER" id="PTHR14624">
    <property type="entry name" value="DFG10 PROTEIN"/>
    <property type="match status" value="1"/>
</dbReference>
<keyword evidence="4 9" id="KW-1133">Transmembrane helix</keyword>
<evidence type="ECO:0000256" key="1">
    <source>
        <dbReference type="ARBA" id="ARBA00004127"/>
    </source>
</evidence>
<accession>A0A1A9WM31</accession>
<evidence type="ECO:0000256" key="2">
    <source>
        <dbReference type="ARBA" id="ARBA00012522"/>
    </source>
</evidence>
<evidence type="ECO:0000256" key="9">
    <source>
        <dbReference type="RuleBase" id="RU367081"/>
    </source>
</evidence>
<feature type="transmembrane region" description="Helical" evidence="9">
    <location>
        <begin position="20"/>
        <end position="42"/>
    </location>
</feature>
<keyword evidence="3 9" id="KW-0812">Transmembrane</keyword>
<dbReference type="STRING" id="37001.A0A1A9WM31"/>
<evidence type="ECO:0000256" key="8">
    <source>
        <dbReference type="ARBA" id="ARBA00049427"/>
    </source>
</evidence>